<comment type="catalytic activity">
    <reaction evidence="17">
        <text>a 1,2-diacyl-sn-glycero-3-phospho-(1D-myo-inositol-3-phosphate)(in) = a 1,2-diacyl-sn-glycero-3-phospho-(1D-myo-inositol-3-phosphate)(out)</text>
        <dbReference type="Rhea" id="RHEA:67920"/>
        <dbReference type="ChEBI" id="CHEBI:58088"/>
    </reaction>
</comment>
<comment type="function">
    <text evidence="19">Phospholipid scramblase involved in autophagy. Cycles between the preautophagosomal structure/phagophore assembly site (PAS) and the cytoplasmic vesicle pool and supplies membrane for the growing autophagosome. Lipid scramblase activity plays a key role in preautophagosomal structure/phagophore assembly by distributing the phospholipids that arrive through ATG2 from the cytoplasmic to the luminal leaflet of the bilayer, thereby driving autophagosomal membrane expansion.</text>
</comment>
<dbReference type="GO" id="GO:0030659">
    <property type="term" value="C:cytoplasmic vesicle membrane"/>
    <property type="evidence" value="ECO:0007669"/>
    <property type="project" value="UniProtKB-SubCell"/>
</dbReference>
<evidence type="ECO:0000256" key="4">
    <source>
        <dbReference type="ARBA" id="ARBA00004653"/>
    </source>
</evidence>
<evidence type="ECO:0000256" key="13">
    <source>
        <dbReference type="ARBA" id="ARBA00023136"/>
    </source>
</evidence>
<dbReference type="Proteomes" id="UP000812966">
    <property type="component" value="Unassembled WGS sequence"/>
</dbReference>
<dbReference type="PANTHER" id="PTHR13038:SF10">
    <property type="entry name" value="AUTOPHAGY-RELATED PROTEIN 9"/>
    <property type="match status" value="1"/>
</dbReference>
<comment type="catalytic activity">
    <reaction evidence="18">
        <text>a 1,2-diacyl-sn-glycero-3-phosphocholine(in) = a 1,2-diacyl-sn-glycero-3-phosphocholine(out)</text>
        <dbReference type="Rhea" id="RHEA:38571"/>
        <dbReference type="ChEBI" id="CHEBI:57643"/>
    </reaction>
</comment>
<dbReference type="GO" id="GO:0005789">
    <property type="term" value="C:endoplasmic reticulum membrane"/>
    <property type="evidence" value="ECO:0007669"/>
    <property type="project" value="UniProtKB-SubCell"/>
</dbReference>
<organism evidence="21 22">
    <name type="scientific">Filobasidium floriforme</name>
    <dbReference type="NCBI Taxonomy" id="5210"/>
    <lineage>
        <taxon>Eukaryota</taxon>
        <taxon>Fungi</taxon>
        <taxon>Dikarya</taxon>
        <taxon>Basidiomycota</taxon>
        <taxon>Agaricomycotina</taxon>
        <taxon>Tremellomycetes</taxon>
        <taxon>Filobasidiales</taxon>
        <taxon>Filobasidiaceae</taxon>
        <taxon>Filobasidium</taxon>
    </lineage>
</organism>
<proteinExistence type="inferred from homology"/>
<dbReference type="GO" id="GO:0000139">
    <property type="term" value="C:Golgi membrane"/>
    <property type="evidence" value="ECO:0007669"/>
    <property type="project" value="UniProtKB-SubCell"/>
</dbReference>
<evidence type="ECO:0000256" key="20">
    <source>
        <dbReference type="SAM" id="MobiDB-lite"/>
    </source>
</evidence>
<evidence type="ECO:0000256" key="1">
    <source>
        <dbReference type="ARBA" id="ARBA00004439"/>
    </source>
</evidence>
<sequence length="719" mass="83033">MKSAGRNLSERERALWTWVNVVDLDGYLQEVYEYYVGKGLYCIALRRILNLLTSGFVIVFSTFLFSCIDYSKFPSDGHGALSEVIVPHCSSRWSVPHIALTWVLGIVFVWRLLVFALSTRKLIEMKAFYKHLLDVPNSDIQTIPWSEVVKRIGQIRDDNPTTSLKDPDGAESVNIGDHIKLDAHDVANRILRQENYLTALFNKDLLDLYVRIPLPKQAAGLLPGRLIQYDSEEDRFYLCFGRNNLTRALEWNLRFCLLGYFFDDRRHVRKEFIRGRNRGEAILKLRNRFIFMGILNAIFAPFIVLYLLMYSFFRYFEEYHKNPSSIGSRQYTPYARWKFREFNELPHLFERRLDESYEPAKEYIDQFPKAITALIMRFVAFIAGAFAAVLLLLSVVDPVFLHFEISQDRTVLFYLGLFTSVLAVSRGMIPQDTKVFSPEELITEVVAHTHYLPDEWSDKLHSQAVHAEFSKLFEMKLSNFLQELISVLLTPFILILSLPRSAAAIVDFFREFTVHVDGIGYVCSFAVFDFKRQGKLPELPSKDEDARKSLFNRNRKMEKSFLHFKITNPAWQPSDPGASLFLSKVAESGTMRRGARRPDSDANEKVPRSPPSEEQQLRDRSNIYERALQRSIMLRSGNKQVPSSSPTTLRGVGRPPGSSRSTYLATMKEAEDGLEEADEEDGWETKMIKRKGPGLEYSQEEPDRRDHGVLDMLQDVIRR</sequence>
<dbReference type="GO" id="GO:0034045">
    <property type="term" value="C:phagophore assembly site membrane"/>
    <property type="evidence" value="ECO:0007669"/>
    <property type="project" value="UniProtKB-SubCell"/>
</dbReference>
<dbReference type="PANTHER" id="PTHR13038">
    <property type="entry name" value="APG9 AUTOPHAGY 9"/>
    <property type="match status" value="1"/>
</dbReference>
<keyword evidence="11" id="KW-0333">Golgi apparatus</keyword>
<reference evidence="21" key="1">
    <citation type="submission" date="2020-04" db="EMBL/GenBank/DDBJ databases">
        <title>Analysis of mating type loci in Filobasidium floriforme.</title>
        <authorList>
            <person name="Nowrousian M."/>
        </authorList>
    </citation>
    <scope>NUCLEOTIDE SEQUENCE</scope>
    <source>
        <strain evidence="21">CBS 6242</strain>
    </source>
</reference>
<feature type="region of interest" description="Disordered" evidence="20">
    <location>
        <begin position="632"/>
        <end position="663"/>
    </location>
</feature>
<evidence type="ECO:0000313" key="21">
    <source>
        <dbReference type="EMBL" id="KAG7529016.1"/>
    </source>
</evidence>
<dbReference type="AlphaFoldDB" id="A0A8K0NMU2"/>
<evidence type="ECO:0000256" key="11">
    <source>
        <dbReference type="ARBA" id="ARBA00023034"/>
    </source>
</evidence>
<evidence type="ECO:0000256" key="8">
    <source>
        <dbReference type="ARBA" id="ARBA00022692"/>
    </source>
</evidence>
<evidence type="ECO:0000256" key="3">
    <source>
        <dbReference type="ARBA" id="ARBA00004511"/>
    </source>
</evidence>
<comment type="catalytic activity">
    <reaction evidence="16">
        <text>a 1,2-diacyl-sn-glycero-3-phosphoethanolamine(in) = a 1,2-diacyl-sn-glycero-3-phosphoethanolamine(out)</text>
        <dbReference type="Rhea" id="RHEA:38895"/>
        <dbReference type="ChEBI" id="CHEBI:64612"/>
    </reaction>
</comment>
<feature type="region of interest" description="Disordered" evidence="20">
    <location>
        <begin position="689"/>
        <end position="719"/>
    </location>
</feature>
<comment type="similarity">
    <text evidence="5 19">Belongs to the ATG9 family.</text>
</comment>
<keyword evidence="14" id="KW-0968">Cytoplasmic vesicle</keyword>
<keyword evidence="9 19" id="KW-1133">Transmembrane helix</keyword>
<evidence type="ECO:0000256" key="17">
    <source>
        <dbReference type="ARBA" id="ARBA00024621"/>
    </source>
</evidence>
<keyword evidence="10 19" id="KW-0072">Autophagy</keyword>
<evidence type="ECO:0000256" key="5">
    <source>
        <dbReference type="ARBA" id="ARBA00006185"/>
    </source>
</evidence>
<dbReference type="GO" id="GO:0034497">
    <property type="term" value="P:protein localization to phagophore assembly site"/>
    <property type="evidence" value="ECO:0007669"/>
    <property type="project" value="TreeGrafter"/>
</dbReference>
<dbReference type="InterPro" id="IPR007241">
    <property type="entry name" value="Autophagy-rel_prot_9"/>
</dbReference>
<feature type="transmembrane region" description="Helical" evidence="19">
    <location>
        <begin position="411"/>
        <end position="429"/>
    </location>
</feature>
<feature type="transmembrane region" description="Helical" evidence="19">
    <location>
        <begin position="374"/>
        <end position="399"/>
    </location>
</feature>
<accession>A0A8K0NMU2</accession>
<feature type="compositionally biased region" description="Polar residues" evidence="20">
    <location>
        <begin position="637"/>
        <end position="648"/>
    </location>
</feature>
<keyword evidence="13 19" id="KW-0472">Membrane</keyword>
<evidence type="ECO:0000256" key="14">
    <source>
        <dbReference type="ARBA" id="ARBA00023329"/>
    </source>
</evidence>
<feature type="transmembrane region" description="Helical" evidence="19">
    <location>
        <begin position="48"/>
        <end position="73"/>
    </location>
</feature>
<keyword evidence="12 19" id="KW-0445">Lipid transport</keyword>
<feature type="compositionally biased region" description="Basic and acidic residues" evidence="20">
    <location>
        <begin position="596"/>
        <end position="607"/>
    </location>
</feature>
<dbReference type="GO" id="GO:0006869">
    <property type="term" value="P:lipid transport"/>
    <property type="evidence" value="ECO:0007669"/>
    <property type="project" value="UniProtKB-KW"/>
</dbReference>
<feature type="region of interest" description="Disordered" evidence="20">
    <location>
        <begin position="589"/>
        <end position="620"/>
    </location>
</feature>
<comment type="subcellular location">
    <subcellularLocation>
        <location evidence="1">Cytoplasmic vesicle membrane</location>
        <topology evidence="1">Multi-pass membrane protein</topology>
    </subcellularLocation>
    <subcellularLocation>
        <location evidence="2">Endoplasmic reticulum membrane</location>
        <topology evidence="2">Multi-pass membrane protein</topology>
    </subcellularLocation>
    <subcellularLocation>
        <location evidence="4">Golgi apparatus membrane</location>
        <topology evidence="4">Multi-pass membrane protein</topology>
    </subcellularLocation>
    <subcellularLocation>
        <location evidence="3 19">Preautophagosomal structure membrane</location>
        <topology evidence="3 19">Multi-pass membrane protein</topology>
    </subcellularLocation>
</comment>
<comment type="caution">
    <text evidence="21">The sequence shown here is derived from an EMBL/GenBank/DDBJ whole genome shotgun (WGS) entry which is preliminary data.</text>
</comment>
<dbReference type="GO" id="GO:0034727">
    <property type="term" value="P:piecemeal microautophagy of the nucleus"/>
    <property type="evidence" value="ECO:0007669"/>
    <property type="project" value="TreeGrafter"/>
</dbReference>
<evidence type="ECO:0000256" key="2">
    <source>
        <dbReference type="ARBA" id="ARBA00004477"/>
    </source>
</evidence>
<dbReference type="Pfam" id="PF04109">
    <property type="entry name" value="ATG9"/>
    <property type="match status" value="1"/>
</dbReference>
<keyword evidence="22" id="KW-1185">Reference proteome</keyword>
<dbReference type="GO" id="GO:0000422">
    <property type="term" value="P:autophagy of mitochondrion"/>
    <property type="evidence" value="ECO:0007669"/>
    <property type="project" value="TreeGrafter"/>
</dbReference>
<evidence type="ECO:0000313" key="22">
    <source>
        <dbReference type="Proteomes" id="UP000812966"/>
    </source>
</evidence>
<dbReference type="GO" id="GO:0005776">
    <property type="term" value="C:autophagosome"/>
    <property type="evidence" value="ECO:0007669"/>
    <property type="project" value="TreeGrafter"/>
</dbReference>
<dbReference type="EMBL" id="JABELV010000160">
    <property type="protein sequence ID" value="KAG7529016.1"/>
    <property type="molecule type" value="Genomic_DNA"/>
</dbReference>
<protein>
    <recommendedName>
        <fullName evidence="6 19">Autophagy-related protein 9</fullName>
    </recommendedName>
</protein>
<comment type="catalytic activity">
    <reaction evidence="15">
        <text>a 1,2-diacyl-sn-glycero-3-phospho-L-serine(in) = a 1,2-diacyl-sn-glycero-3-phospho-L-serine(out)</text>
        <dbReference type="Rhea" id="RHEA:38663"/>
        <dbReference type="ChEBI" id="CHEBI:57262"/>
    </reaction>
</comment>
<evidence type="ECO:0000256" key="7">
    <source>
        <dbReference type="ARBA" id="ARBA00022448"/>
    </source>
</evidence>
<keyword evidence="7 19" id="KW-0813">Transport</keyword>
<dbReference type="GO" id="GO:0061709">
    <property type="term" value="P:reticulophagy"/>
    <property type="evidence" value="ECO:0007669"/>
    <property type="project" value="TreeGrafter"/>
</dbReference>
<feature type="transmembrane region" description="Helical" evidence="19">
    <location>
        <begin position="289"/>
        <end position="313"/>
    </location>
</feature>
<evidence type="ECO:0000256" key="10">
    <source>
        <dbReference type="ARBA" id="ARBA00023006"/>
    </source>
</evidence>
<evidence type="ECO:0000256" key="15">
    <source>
        <dbReference type="ARBA" id="ARBA00024479"/>
    </source>
</evidence>
<evidence type="ECO:0000256" key="18">
    <source>
        <dbReference type="ARBA" id="ARBA00024631"/>
    </source>
</evidence>
<evidence type="ECO:0000256" key="19">
    <source>
        <dbReference type="RuleBase" id="RU364027"/>
    </source>
</evidence>
<evidence type="ECO:0000256" key="12">
    <source>
        <dbReference type="ARBA" id="ARBA00023055"/>
    </source>
</evidence>
<evidence type="ECO:0000256" key="6">
    <source>
        <dbReference type="ARBA" id="ARBA00018074"/>
    </source>
</evidence>
<gene>
    <name evidence="21" type="ORF">FFLO_05839</name>
</gene>
<keyword evidence="8 19" id="KW-0812">Transmembrane</keyword>
<evidence type="ECO:0000256" key="16">
    <source>
        <dbReference type="ARBA" id="ARBA00024615"/>
    </source>
</evidence>
<name>A0A8K0NMU2_9TREE</name>
<feature type="transmembrane region" description="Helical" evidence="19">
    <location>
        <begin position="93"/>
        <end position="117"/>
    </location>
</feature>
<evidence type="ECO:0000256" key="9">
    <source>
        <dbReference type="ARBA" id="ARBA00022989"/>
    </source>
</evidence>